<dbReference type="PANTHER" id="PTHR45589:SF1">
    <property type="entry name" value="WD REPEAT DOMAIN 62, ISOFORM G"/>
    <property type="match status" value="1"/>
</dbReference>
<keyword evidence="3" id="KW-1185">Reference proteome</keyword>
<keyword evidence="1" id="KW-0853">WD repeat</keyword>
<dbReference type="InterPro" id="IPR036322">
    <property type="entry name" value="WD40_repeat_dom_sf"/>
</dbReference>
<feature type="non-terminal residue" evidence="2">
    <location>
        <position position="731"/>
    </location>
</feature>
<dbReference type="SUPFAM" id="SSF50978">
    <property type="entry name" value="WD40 repeat-like"/>
    <property type="match status" value="2"/>
</dbReference>
<sequence length="731" mass="81491">MQEVFPVNSGNVPPPSVSTNLLSYQLAFNNNNHFQNNLKHRVLGLTSISSNTLDTANDLIAYAAGAVAVLYNHKRNKQIAFLYPPPTSTSFNVSGTSNISPVNNTNNPNNSIAQPLMMPIGNITSNNEHPTTNLTEEKKGITPASTRAKTISCLAFSPDGKYLAVGEMGHQPRIFIWDVKERTIFREFKAHKFGVLSLSFSPNMRYLVSVGFQHDGYLYVWDWKKGIKLAGNKVTSRVNAISFSKDGSFFVTAGLRHVKFWYLDSRGRMPKKGVGREMQVLDGRSGLLGVLRDANFVDVACDHNSGYTYFVTDSGILCIFKEGRVIDKWVNLQVKSAFSIAVSSIYVICTCSEGIIRLFEPVTLKYLGILPKPHPLGVDISAITSPDMIRSTDDTNVYPDAVAIVYDDVAQRITTVYSDRSLYIWDIHDLQKIGKYRSFIFHSDCVWGVEPCPTIESEGSIIPPNSFATFSGDGTIRIWNLDHPVHPSSSSPLTPHQLSPPLMTPSSSTMVSAQRRNIYSRELVKMLYVDPDAAEFMKQSKHPDYAEDQYPDFGIRSLKMSSDGKWMATGDRSGNLRLHCMKTWDLLGYQEAHDSEILSIDLTTGQDDTPSLVATASRDRLLHIFDLRSNCQLVQSLDDHSSSITAVKFSKDSNKLISCSADKGIIFRQRQHPVTPFHDASTPRPYITYHNHSGRGTVFDMALDVTGRYIATVTGERKLYVFSVDSGKPFR</sequence>
<reference evidence="2 3" key="1">
    <citation type="journal article" date="2018" name="G3 (Bethesda)">
        <title>Phylogenetic and Phylogenomic Definition of Rhizopus Species.</title>
        <authorList>
            <person name="Gryganskyi A.P."/>
            <person name="Golan J."/>
            <person name="Dolatabadi S."/>
            <person name="Mondo S."/>
            <person name="Robb S."/>
            <person name="Idnurm A."/>
            <person name="Muszewska A."/>
            <person name="Steczkiewicz K."/>
            <person name="Masonjones S."/>
            <person name="Liao H.L."/>
            <person name="Gajdeczka M.T."/>
            <person name="Anike F."/>
            <person name="Vuek A."/>
            <person name="Anishchenko I.M."/>
            <person name="Voigt K."/>
            <person name="de Hoog G.S."/>
            <person name="Smith M.E."/>
            <person name="Heitman J."/>
            <person name="Vilgalys R."/>
            <person name="Stajich J.E."/>
        </authorList>
    </citation>
    <scope>NUCLEOTIDE SEQUENCE [LARGE SCALE GENOMIC DNA]</scope>
    <source>
        <strain evidence="2 3">CBS 357.93</strain>
    </source>
</reference>
<dbReference type="EMBL" id="PJQL01002449">
    <property type="protein sequence ID" value="RCH84142.1"/>
    <property type="molecule type" value="Genomic_DNA"/>
</dbReference>
<protein>
    <submittedName>
        <fullName evidence="2">Mitogen-activated protein kinase-binding protein 1</fullName>
    </submittedName>
</protein>
<dbReference type="PROSITE" id="PS50082">
    <property type="entry name" value="WD_REPEATS_2"/>
    <property type="match status" value="1"/>
</dbReference>
<evidence type="ECO:0000256" key="1">
    <source>
        <dbReference type="PROSITE-ProRule" id="PRU00221"/>
    </source>
</evidence>
<keyword evidence="2" id="KW-0418">Kinase</keyword>
<dbReference type="Pfam" id="PF00400">
    <property type="entry name" value="WD40"/>
    <property type="match status" value="5"/>
</dbReference>
<accession>A0A367J2H9</accession>
<dbReference type="Proteomes" id="UP000252139">
    <property type="component" value="Unassembled WGS sequence"/>
</dbReference>
<proteinExistence type="predicted"/>
<dbReference type="Gene3D" id="2.130.10.10">
    <property type="entry name" value="YVTN repeat-like/Quinoprotein amine dehydrogenase"/>
    <property type="match status" value="3"/>
</dbReference>
<dbReference type="OrthoDB" id="6252103at2759"/>
<evidence type="ECO:0000313" key="3">
    <source>
        <dbReference type="Proteomes" id="UP000252139"/>
    </source>
</evidence>
<keyword evidence="2" id="KW-0808">Transferase</keyword>
<comment type="caution">
    <text evidence="2">The sequence shown here is derived from an EMBL/GenBank/DDBJ whole genome shotgun (WGS) entry which is preliminary data.</text>
</comment>
<evidence type="ECO:0000313" key="2">
    <source>
        <dbReference type="EMBL" id="RCH84142.1"/>
    </source>
</evidence>
<dbReference type="SMART" id="SM00320">
    <property type="entry name" value="WD40"/>
    <property type="match status" value="9"/>
</dbReference>
<organism evidence="2 3">
    <name type="scientific">Rhizopus azygosporus</name>
    <name type="common">Rhizopus microsporus var. azygosporus</name>
    <dbReference type="NCBI Taxonomy" id="86630"/>
    <lineage>
        <taxon>Eukaryota</taxon>
        <taxon>Fungi</taxon>
        <taxon>Fungi incertae sedis</taxon>
        <taxon>Mucoromycota</taxon>
        <taxon>Mucoromycotina</taxon>
        <taxon>Mucoromycetes</taxon>
        <taxon>Mucorales</taxon>
        <taxon>Mucorineae</taxon>
        <taxon>Rhizopodaceae</taxon>
        <taxon>Rhizopus</taxon>
    </lineage>
</organism>
<gene>
    <name evidence="2" type="primary">MAPKBP1</name>
    <name evidence="2" type="ORF">CU097_000720</name>
</gene>
<name>A0A367J2H9_RHIAZ</name>
<dbReference type="PANTHER" id="PTHR45589">
    <property type="entry name" value="WD REPEAT DOMAIN 62, ISOFORM G"/>
    <property type="match status" value="1"/>
</dbReference>
<dbReference type="AlphaFoldDB" id="A0A367J2H9"/>
<dbReference type="STRING" id="86630.A0A367J2H9"/>
<dbReference type="GO" id="GO:0016301">
    <property type="term" value="F:kinase activity"/>
    <property type="evidence" value="ECO:0007669"/>
    <property type="project" value="UniProtKB-KW"/>
</dbReference>
<dbReference type="InterPro" id="IPR001680">
    <property type="entry name" value="WD40_rpt"/>
</dbReference>
<dbReference type="InterPro" id="IPR052779">
    <property type="entry name" value="WDR62"/>
</dbReference>
<dbReference type="InterPro" id="IPR015943">
    <property type="entry name" value="WD40/YVTN_repeat-like_dom_sf"/>
</dbReference>
<feature type="repeat" description="WD" evidence="1">
    <location>
        <begin position="637"/>
        <end position="665"/>
    </location>
</feature>